<proteinExistence type="predicted"/>
<keyword evidence="3" id="KW-1185">Reference proteome</keyword>
<comment type="caution">
    <text evidence="2">The sequence shown here is derived from an EMBL/GenBank/DDBJ whole genome shotgun (WGS) entry which is preliminary data.</text>
</comment>
<reference evidence="2" key="2">
    <citation type="journal article" date="2020" name="Nat. Commun.">
        <title>Large-scale genome sequencing of mycorrhizal fungi provides insights into the early evolution of symbiotic traits.</title>
        <authorList>
            <person name="Miyauchi S."/>
            <person name="Kiss E."/>
            <person name="Kuo A."/>
            <person name="Drula E."/>
            <person name="Kohler A."/>
            <person name="Sanchez-Garcia M."/>
            <person name="Morin E."/>
            <person name="Andreopoulos B."/>
            <person name="Barry K.W."/>
            <person name="Bonito G."/>
            <person name="Buee M."/>
            <person name="Carver A."/>
            <person name="Chen C."/>
            <person name="Cichocki N."/>
            <person name="Clum A."/>
            <person name="Culley D."/>
            <person name="Crous P.W."/>
            <person name="Fauchery L."/>
            <person name="Girlanda M."/>
            <person name="Hayes R.D."/>
            <person name="Keri Z."/>
            <person name="LaButti K."/>
            <person name="Lipzen A."/>
            <person name="Lombard V."/>
            <person name="Magnuson J."/>
            <person name="Maillard F."/>
            <person name="Murat C."/>
            <person name="Nolan M."/>
            <person name="Ohm R.A."/>
            <person name="Pangilinan J."/>
            <person name="Pereira M.F."/>
            <person name="Perotto S."/>
            <person name="Peter M."/>
            <person name="Pfister S."/>
            <person name="Riley R."/>
            <person name="Sitrit Y."/>
            <person name="Stielow J.B."/>
            <person name="Szollosi G."/>
            <person name="Zifcakova L."/>
            <person name="Stursova M."/>
            <person name="Spatafora J.W."/>
            <person name="Tedersoo L."/>
            <person name="Vaario L.M."/>
            <person name="Yamada A."/>
            <person name="Yan M."/>
            <person name="Wang P."/>
            <person name="Xu J."/>
            <person name="Bruns T."/>
            <person name="Baldrian P."/>
            <person name="Vilgalys R."/>
            <person name="Dunand C."/>
            <person name="Henrissat B."/>
            <person name="Grigoriev I.V."/>
            <person name="Hibbett D."/>
            <person name="Nagy L.G."/>
            <person name="Martin F.M."/>
        </authorList>
    </citation>
    <scope>NUCLEOTIDE SEQUENCE</scope>
    <source>
        <strain evidence="2">BED1</strain>
    </source>
</reference>
<evidence type="ECO:0000313" key="3">
    <source>
        <dbReference type="Proteomes" id="UP001194468"/>
    </source>
</evidence>
<accession>A0AAD4BTW0</accession>
<evidence type="ECO:0000313" key="2">
    <source>
        <dbReference type="EMBL" id="KAF8439280.1"/>
    </source>
</evidence>
<dbReference type="Gene3D" id="3.40.50.300">
    <property type="entry name" value="P-loop containing nucleotide triphosphate hydrolases"/>
    <property type="match status" value="1"/>
</dbReference>
<dbReference type="InterPro" id="IPR006073">
    <property type="entry name" value="GTP-bd"/>
</dbReference>
<protein>
    <recommendedName>
        <fullName evidence="1">G domain-containing protein</fullName>
    </recommendedName>
</protein>
<name>A0AAD4BTW0_BOLED</name>
<organism evidence="2 3">
    <name type="scientific">Boletus edulis BED1</name>
    <dbReference type="NCBI Taxonomy" id="1328754"/>
    <lineage>
        <taxon>Eukaryota</taxon>
        <taxon>Fungi</taxon>
        <taxon>Dikarya</taxon>
        <taxon>Basidiomycota</taxon>
        <taxon>Agaricomycotina</taxon>
        <taxon>Agaricomycetes</taxon>
        <taxon>Agaricomycetidae</taxon>
        <taxon>Boletales</taxon>
        <taxon>Boletineae</taxon>
        <taxon>Boletaceae</taxon>
        <taxon>Boletoideae</taxon>
        <taxon>Boletus</taxon>
    </lineage>
</organism>
<dbReference type="PRINTS" id="PR00449">
    <property type="entry name" value="RASTRNSFRMNG"/>
</dbReference>
<evidence type="ECO:0000259" key="1">
    <source>
        <dbReference type="Pfam" id="PF01926"/>
    </source>
</evidence>
<gene>
    <name evidence="2" type="ORF">L210DRAFT_3504434</name>
</gene>
<dbReference type="InterPro" id="IPR027417">
    <property type="entry name" value="P-loop_NTPase"/>
</dbReference>
<sequence>MSINDPASQSTFDSTLYASAIDISLAKDSHKTIESIKVKKNGESVKDVLNPIVIDPEEHISVSINCSWLASATRVAEDIPIDINLRDIESYRKKERDVEVVITGHHSSCERFRLLIIGNSGVGKSSLLYKVFGVAGVHTSQTARGAANINQEFIATTNDRFVVHDSLGFESGDDRNMGIVKDFVCRRKAMPQLKDQLHAVWLCLETPYAGGRLLEGRRRRFPTPSDRSSGRIAHEHSVVPLVVVLTKADQLDIQLMIDPPEDDDVEQYKSRYLDKHCVEPLHKAAGSDVTHVAVSAQDGYSESLSNLVRATDKNMAKYHVDEAPRVVASIAQRVSIKDKIELSIAIGEKKYWNMLFDSGVFRGHTLQEYLQVIRKDIVTIWNFDDPGQYLMDDNIIKALLHTDNLVGEGTSEAPSSMDSFANFLVSALKRQGSLSGSGGIMLSDTGATAGVASSVARTMYEAYQAEEDVKTLVTYVVDLICVMQAIFLLASGGRDAITAYTVTLVLQAYEETKKIVHMSVDGFDGKPGVLAGGRDHVLDGMEKLIWHHSIADRDIEGLRRRIDLEALPSGSL</sequence>
<dbReference type="AlphaFoldDB" id="A0AAD4BTW0"/>
<reference evidence="2" key="1">
    <citation type="submission" date="2019-10" db="EMBL/GenBank/DDBJ databases">
        <authorList>
            <consortium name="DOE Joint Genome Institute"/>
            <person name="Kuo A."/>
            <person name="Miyauchi S."/>
            <person name="Kiss E."/>
            <person name="Drula E."/>
            <person name="Kohler A."/>
            <person name="Sanchez-Garcia M."/>
            <person name="Andreopoulos B."/>
            <person name="Barry K.W."/>
            <person name="Bonito G."/>
            <person name="Buee M."/>
            <person name="Carver A."/>
            <person name="Chen C."/>
            <person name="Cichocki N."/>
            <person name="Clum A."/>
            <person name="Culley D."/>
            <person name="Crous P.W."/>
            <person name="Fauchery L."/>
            <person name="Girlanda M."/>
            <person name="Hayes R."/>
            <person name="Keri Z."/>
            <person name="LaButti K."/>
            <person name="Lipzen A."/>
            <person name="Lombard V."/>
            <person name="Magnuson J."/>
            <person name="Maillard F."/>
            <person name="Morin E."/>
            <person name="Murat C."/>
            <person name="Nolan M."/>
            <person name="Ohm R."/>
            <person name="Pangilinan J."/>
            <person name="Pereira M."/>
            <person name="Perotto S."/>
            <person name="Peter M."/>
            <person name="Riley R."/>
            <person name="Sitrit Y."/>
            <person name="Stielow B."/>
            <person name="Szollosi G."/>
            <person name="Zifcakova L."/>
            <person name="Stursova M."/>
            <person name="Spatafora J.W."/>
            <person name="Tedersoo L."/>
            <person name="Vaario L.-M."/>
            <person name="Yamada A."/>
            <person name="Yan M."/>
            <person name="Wang P."/>
            <person name="Xu J."/>
            <person name="Bruns T."/>
            <person name="Baldrian P."/>
            <person name="Vilgalys R."/>
            <person name="Henrissat B."/>
            <person name="Grigoriev I.V."/>
            <person name="Hibbett D."/>
            <person name="Nagy L.G."/>
            <person name="Martin F.M."/>
        </authorList>
    </citation>
    <scope>NUCLEOTIDE SEQUENCE</scope>
    <source>
        <strain evidence="2">BED1</strain>
    </source>
</reference>
<dbReference type="Proteomes" id="UP001194468">
    <property type="component" value="Unassembled WGS sequence"/>
</dbReference>
<dbReference type="EMBL" id="WHUW01000014">
    <property type="protein sequence ID" value="KAF8439280.1"/>
    <property type="molecule type" value="Genomic_DNA"/>
</dbReference>
<dbReference type="GO" id="GO:0005525">
    <property type="term" value="F:GTP binding"/>
    <property type="evidence" value="ECO:0007669"/>
    <property type="project" value="InterPro"/>
</dbReference>
<dbReference type="Pfam" id="PF01926">
    <property type="entry name" value="MMR_HSR1"/>
    <property type="match status" value="1"/>
</dbReference>
<feature type="domain" description="G" evidence="1">
    <location>
        <begin position="114"/>
        <end position="185"/>
    </location>
</feature>
<dbReference type="SUPFAM" id="SSF52540">
    <property type="entry name" value="P-loop containing nucleoside triphosphate hydrolases"/>
    <property type="match status" value="1"/>
</dbReference>